<dbReference type="GO" id="GO:0016787">
    <property type="term" value="F:hydrolase activity"/>
    <property type="evidence" value="ECO:0007669"/>
    <property type="project" value="UniProtKB-KW"/>
</dbReference>
<gene>
    <name evidence="2" type="ORF">DN745_03835</name>
</gene>
<dbReference type="EMBL" id="CP030032">
    <property type="protein sequence ID" value="AWV88519.1"/>
    <property type="molecule type" value="Genomic_DNA"/>
</dbReference>
<dbReference type="CDD" id="cd07344">
    <property type="entry name" value="M48_yhfN_like"/>
    <property type="match status" value="1"/>
</dbReference>
<sequence>MSPPPQMPETGALKVGDTVIPYRVRRSPRATQKRVELTPAEVLVIAPQNTPPDGPGSVEAFLLKKRRAIYQAFRELQRGEARRDALPQSWERGAKLMYRGRNLMLEITEADVDKVTIRCPSRFHVEVPRGLSPARRRAALRHAFNAWLRARALKDARHFCARYAARLAPELADTPVALADYQDMWGTCGKDGVLRIHWRLIQAPRVALEYVCAHEVAHLRHRHHDPAFWQVLGELMPDWEAAKEVLERWETDKFRGVREF</sequence>
<keyword evidence="2" id="KW-0378">Hydrolase</keyword>
<dbReference type="KEGG" id="bsed:DN745_03835"/>
<feature type="domain" description="YgjP-like metallopeptidase" evidence="1">
    <location>
        <begin position="37"/>
        <end position="248"/>
    </location>
</feature>
<evidence type="ECO:0000313" key="3">
    <source>
        <dbReference type="Proteomes" id="UP000249799"/>
    </source>
</evidence>
<evidence type="ECO:0000259" key="1">
    <source>
        <dbReference type="Pfam" id="PF01863"/>
    </source>
</evidence>
<protein>
    <submittedName>
        <fullName evidence="2">Metal-dependent hydrolase</fullName>
    </submittedName>
</protein>
<dbReference type="PANTHER" id="PTHR30399">
    <property type="entry name" value="UNCHARACTERIZED PROTEIN YGJP"/>
    <property type="match status" value="1"/>
</dbReference>
<reference evidence="2 3" key="1">
    <citation type="submission" date="2018-06" db="EMBL/GenBank/DDBJ databases">
        <title>Lujinxingia sediminis gen. nov. sp. nov., a new facultative anaerobic member of the class Deltaproteobacteria, and proposal of Lujinxingaceae fam. nov.</title>
        <authorList>
            <person name="Guo L.-Y."/>
            <person name="Li C.-M."/>
            <person name="Wang S."/>
            <person name="Du Z.-J."/>
        </authorList>
    </citation>
    <scope>NUCLEOTIDE SEQUENCE [LARGE SCALE GENOMIC DNA]</scope>
    <source>
        <strain evidence="2 3">FA350</strain>
    </source>
</reference>
<accession>A0A2Z4FHX5</accession>
<dbReference type="AlphaFoldDB" id="A0A2Z4FHX5"/>
<dbReference type="Proteomes" id="UP000249799">
    <property type="component" value="Chromosome"/>
</dbReference>
<dbReference type="InterPro" id="IPR002725">
    <property type="entry name" value="YgjP-like_metallopeptidase"/>
</dbReference>
<dbReference type="InterPro" id="IPR053136">
    <property type="entry name" value="UTP_pyrophosphatase-like"/>
</dbReference>
<name>A0A2Z4FHX5_9DELT</name>
<proteinExistence type="predicted"/>
<dbReference type="Gene3D" id="3.30.2010.10">
    <property type="entry name" value="Metalloproteases ('zincins'), catalytic domain"/>
    <property type="match status" value="1"/>
</dbReference>
<organism evidence="2 3">
    <name type="scientific">Bradymonas sediminis</name>
    <dbReference type="NCBI Taxonomy" id="1548548"/>
    <lineage>
        <taxon>Bacteria</taxon>
        <taxon>Deltaproteobacteria</taxon>
        <taxon>Bradymonadales</taxon>
        <taxon>Bradymonadaceae</taxon>
        <taxon>Bradymonas</taxon>
    </lineage>
</organism>
<dbReference type="Pfam" id="PF01863">
    <property type="entry name" value="YgjP-like"/>
    <property type="match status" value="1"/>
</dbReference>
<dbReference type="RefSeq" id="WP_111332346.1">
    <property type="nucleotide sequence ID" value="NZ_CP030032.1"/>
</dbReference>
<dbReference type="PANTHER" id="PTHR30399:SF1">
    <property type="entry name" value="UTP PYROPHOSPHATASE"/>
    <property type="match status" value="1"/>
</dbReference>
<keyword evidence="3" id="KW-1185">Reference proteome</keyword>
<dbReference type="OrthoDB" id="5321643at2"/>
<evidence type="ECO:0000313" key="2">
    <source>
        <dbReference type="EMBL" id="AWV88519.1"/>
    </source>
</evidence>